<feature type="signal peptide" evidence="3">
    <location>
        <begin position="1"/>
        <end position="20"/>
    </location>
</feature>
<gene>
    <name evidence="4" type="ORF">LTR97_006810</name>
</gene>
<keyword evidence="2" id="KW-1133">Transmembrane helix</keyword>
<keyword evidence="2" id="KW-0812">Transmembrane</keyword>
<evidence type="ECO:0000313" key="5">
    <source>
        <dbReference type="Proteomes" id="UP001310594"/>
    </source>
</evidence>
<feature type="compositionally biased region" description="Low complexity" evidence="1">
    <location>
        <begin position="159"/>
        <end position="174"/>
    </location>
</feature>
<evidence type="ECO:0000313" key="4">
    <source>
        <dbReference type="EMBL" id="KAK5697852.1"/>
    </source>
</evidence>
<feature type="region of interest" description="Disordered" evidence="1">
    <location>
        <begin position="221"/>
        <end position="374"/>
    </location>
</feature>
<dbReference type="AlphaFoldDB" id="A0AAN7VPZ5"/>
<proteinExistence type="predicted"/>
<dbReference type="Proteomes" id="UP001310594">
    <property type="component" value="Unassembled WGS sequence"/>
</dbReference>
<name>A0AAN7VPZ5_9PEZI</name>
<feature type="compositionally biased region" description="Basic and acidic residues" evidence="1">
    <location>
        <begin position="307"/>
        <end position="319"/>
    </location>
</feature>
<evidence type="ECO:0000256" key="3">
    <source>
        <dbReference type="SAM" id="SignalP"/>
    </source>
</evidence>
<feature type="region of interest" description="Disordered" evidence="1">
    <location>
        <begin position="133"/>
        <end position="186"/>
    </location>
</feature>
<comment type="caution">
    <text evidence="4">The sequence shown here is derived from an EMBL/GenBank/DDBJ whole genome shotgun (WGS) entry which is preliminary data.</text>
</comment>
<keyword evidence="3" id="KW-0732">Signal</keyword>
<keyword evidence="2" id="KW-0472">Membrane</keyword>
<feature type="transmembrane region" description="Helical" evidence="2">
    <location>
        <begin position="190"/>
        <end position="212"/>
    </location>
</feature>
<accession>A0AAN7VPZ5</accession>
<evidence type="ECO:0008006" key="6">
    <source>
        <dbReference type="Google" id="ProtNLM"/>
    </source>
</evidence>
<feature type="chain" id="PRO_5042995766" description="Mid2 domain-containing protein" evidence="3">
    <location>
        <begin position="21"/>
        <end position="374"/>
    </location>
</feature>
<sequence>MLSLSRVSVFLAIFESLAAAQDFKALSNYNDYASLQNCQQMCLDNGTSSGKYDTIESAKSNCGDLITQLDAVNSCVDASLGQSCRGNSSAAIGAQSILAAYCTTQIALKYGGVPTTTITGAASATAAATDSTAVQSPSGAVATGDGGPGVTASTTDSNPTGTPSAASANATTTTESNRKPAAGLTSGAKAGIGVGVGLGIPIIIGAIAAWWLMNKRKKTRAAGGPYDPVLASEKRHSESGSYSSPQMAPREMHPMPPAAPFLPAAGTREIPHNEESYAPTPVTMKSRHLPYSDEPGLGPGYGSTRSSIRDRPATSRDVSRGATPPLLDTQARPQTAHPRLAHPDDEPPSPVSPISPADSRPASLLRRHSDERHD</sequence>
<dbReference type="EMBL" id="JAVRQU010000010">
    <property type="protein sequence ID" value="KAK5697852.1"/>
    <property type="molecule type" value="Genomic_DNA"/>
</dbReference>
<reference evidence="4" key="1">
    <citation type="submission" date="2023-08" db="EMBL/GenBank/DDBJ databases">
        <title>Black Yeasts Isolated from many extreme environments.</title>
        <authorList>
            <person name="Coleine C."/>
            <person name="Stajich J.E."/>
            <person name="Selbmann L."/>
        </authorList>
    </citation>
    <scope>NUCLEOTIDE SEQUENCE</scope>
    <source>
        <strain evidence="4">CCFEE 5810</strain>
    </source>
</reference>
<protein>
    <recommendedName>
        <fullName evidence="6">Mid2 domain-containing protein</fullName>
    </recommendedName>
</protein>
<evidence type="ECO:0000256" key="2">
    <source>
        <dbReference type="SAM" id="Phobius"/>
    </source>
</evidence>
<organism evidence="4 5">
    <name type="scientific">Elasticomyces elasticus</name>
    <dbReference type="NCBI Taxonomy" id="574655"/>
    <lineage>
        <taxon>Eukaryota</taxon>
        <taxon>Fungi</taxon>
        <taxon>Dikarya</taxon>
        <taxon>Ascomycota</taxon>
        <taxon>Pezizomycotina</taxon>
        <taxon>Dothideomycetes</taxon>
        <taxon>Dothideomycetidae</taxon>
        <taxon>Mycosphaerellales</taxon>
        <taxon>Teratosphaeriaceae</taxon>
        <taxon>Elasticomyces</taxon>
    </lineage>
</organism>
<evidence type="ECO:0000256" key="1">
    <source>
        <dbReference type="SAM" id="MobiDB-lite"/>
    </source>
</evidence>